<accession>A0A0B9FZS4</accession>
<dbReference type="RefSeq" id="WP_039466975.1">
    <property type="nucleotide sequence ID" value="NZ_JWLZ01000193.1"/>
</dbReference>
<dbReference type="PANTHER" id="PTHR46796">
    <property type="entry name" value="HTH-TYPE TRANSCRIPTIONAL ACTIVATOR RHAS-RELATED"/>
    <property type="match status" value="1"/>
</dbReference>
<proteinExistence type="predicted"/>
<keyword evidence="1" id="KW-0805">Transcription regulation</keyword>
<evidence type="ECO:0000256" key="3">
    <source>
        <dbReference type="ARBA" id="ARBA00023159"/>
    </source>
</evidence>
<dbReference type="InterPro" id="IPR009057">
    <property type="entry name" value="Homeodomain-like_sf"/>
</dbReference>
<dbReference type="GO" id="GO:0003700">
    <property type="term" value="F:DNA-binding transcription factor activity"/>
    <property type="evidence" value="ECO:0007669"/>
    <property type="project" value="InterPro"/>
</dbReference>
<sequence>MNKISHRKSPIDDINLIDAHYQSFAFKRHYHLDYHVGLITQGQQQYFYNGSKHIAGAGQLVIMPPDEIHDGQPKEQAGYQVKVFSITPNWLSQQAEDVSGLGYYSFPQNKIADHTLFRQLTQLHQQLDNPLVSQLAKDSLPIESFSYLLTHYGQVRTASVTALGSKDLAQLRDYVMAHLDQKISLEQLASLCDLSPSQLLRQFKKATGMTPYAWLARLRLEHAMALLKAGYTSTEVAYHVGFYDQAHFTHAFKQTFGVAPSQIK</sequence>
<dbReference type="InterPro" id="IPR037923">
    <property type="entry name" value="HTH-like"/>
</dbReference>
<evidence type="ECO:0000256" key="4">
    <source>
        <dbReference type="ARBA" id="ARBA00023163"/>
    </source>
</evidence>
<keyword evidence="4" id="KW-0804">Transcription</keyword>
<dbReference type="PANTHER" id="PTHR46796:SF11">
    <property type="entry name" value="TRANSCRIPTIONAL REGULATOR-RELATED"/>
    <property type="match status" value="1"/>
</dbReference>
<keyword evidence="3" id="KW-0010">Activator</keyword>
<protein>
    <submittedName>
        <fullName evidence="6">AraC family transcriptional regulator</fullName>
    </submittedName>
</protein>
<dbReference type="InterPro" id="IPR020449">
    <property type="entry name" value="Tscrpt_reg_AraC-type_HTH"/>
</dbReference>
<evidence type="ECO:0000259" key="5">
    <source>
        <dbReference type="PROSITE" id="PS01124"/>
    </source>
</evidence>
<feature type="domain" description="HTH araC/xylS-type" evidence="5">
    <location>
        <begin position="169"/>
        <end position="264"/>
    </location>
</feature>
<dbReference type="InterPro" id="IPR003313">
    <property type="entry name" value="AraC-bd"/>
</dbReference>
<evidence type="ECO:0000256" key="2">
    <source>
        <dbReference type="ARBA" id="ARBA00023125"/>
    </source>
</evidence>
<dbReference type="Pfam" id="PF12833">
    <property type="entry name" value="HTH_18"/>
    <property type="match status" value="1"/>
</dbReference>
<dbReference type="PRINTS" id="PR00032">
    <property type="entry name" value="HTHARAC"/>
</dbReference>
<dbReference type="PROSITE" id="PS01124">
    <property type="entry name" value="HTH_ARAC_FAMILY_2"/>
    <property type="match status" value="1"/>
</dbReference>
<evidence type="ECO:0000313" key="6">
    <source>
        <dbReference type="EMBL" id="KHT61789.1"/>
    </source>
</evidence>
<comment type="caution">
    <text evidence="6">The sequence shown here is derived from an EMBL/GenBank/DDBJ whole genome shotgun (WGS) entry which is preliminary data.</text>
</comment>
<reference evidence="6 7" key="1">
    <citation type="submission" date="2014-12" db="EMBL/GenBank/DDBJ databases">
        <title>Genome sequencing of Photobacterium gaetbulicola AD005a.</title>
        <authorList>
            <person name="Adrian T.G.S."/>
            <person name="Chan K.G."/>
        </authorList>
    </citation>
    <scope>NUCLEOTIDE SEQUENCE [LARGE SCALE GENOMIC DNA]</scope>
    <source>
        <strain evidence="6 7">AD005a</strain>
    </source>
</reference>
<dbReference type="Pfam" id="PF02311">
    <property type="entry name" value="AraC_binding"/>
    <property type="match status" value="1"/>
</dbReference>
<dbReference type="InterPro" id="IPR014710">
    <property type="entry name" value="RmlC-like_jellyroll"/>
</dbReference>
<dbReference type="GO" id="GO:0043565">
    <property type="term" value="F:sequence-specific DNA binding"/>
    <property type="evidence" value="ECO:0007669"/>
    <property type="project" value="InterPro"/>
</dbReference>
<dbReference type="Proteomes" id="UP000031278">
    <property type="component" value="Unassembled WGS sequence"/>
</dbReference>
<organism evidence="6 7">
    <name type="scientific">Photobacterium gaetbulicola</name>
    <dbReference type="NCBI Taxonomy" id="1295392"/>
    <lineage>
        <taxon>Bacteria</taxon>
        <taxon>Pseudomonadati</taxon>
        <taxon>Pseudomonadota</taxon>
        <taxon>Gammaproteobacteria</taxon>
        <taxon>Vibrionales</taxon>
        <taxon>Vibrionaceae</taxon>
        <taxon>Photobacterium</taxon>
    </lineage>
</organism>
<dbReference type="SUPFAM" id="SSF46689">
    <property type="entry name" value="Homeodomain-like"/>
    <property type="match status" value="2"/>
</dbReference>
<keyword evidence="2" id="KW-0238">DNA-binding</keyword>
<dbReference type="Gene3D" id="2.60.120.10">
    <property type="entry name" value="Jelly Rolls"/>
    <property type="match status" value="1"/>
</dbReference>
<dbReference type="InterPro" id="IPR018060">
    <property type="entry name" value="HTH_AraC"/>
</dbReference>
<name>A0A0B9FZS4_9GAMM</name>
<dbReference type="InterPro" id="IPR050204">
    <property type="entry name" value="AraC_XylS_family_regulators"/>
</dbReference>
<dbReference type="Gene3D" id="1.10.10.60">
    <property type="entry name" value="Homeodomain-like"/>
    <property type="match status" value="1"/>
</dbReference>
<evidence type="ECO:0000313" key="7">
    <source>
        <dbReference type="Proteomes" id="UP000031278"/>
    </source>
</evidence>
<dbReference type="AlphaFoldDB" id="A0A0B9FZS4"/>
<dbReference type="EMBL" id="JWLZ01000193">
    <property type="protein sequence ID" value="KHT61789.1"/>
    <property type="molecule type" value="Genomic_DNA"/>
</dbReference>
<evidence type="ECO:0000256" key="1">
    <source>
        <dbReference type="ARBA" id="ARBA00023015"/>
    </source>
</evidence>
<dbReference type="SUPFAM" id="SSF51215">
    <property type="entry name" value="Regulatory protein AraC"/>
    <property type="match status" value="1"/>
</dbReference>
<gene>
    <name evidence="6" type="ORF">RJ45_20975</name>
</gene>
<dbReference type="SMART" id="SM00342">
    <property type="entry name" value="HTH_ARAC"/>
    <property type="match status" value="1"/>
</dbReference>